<name>A0AAV2PQU3_MEGNR</name>
<dbReference type="AlphaFoldDB" id="A0AAV2PQU3"/>
<accession>A0AAV2PQU3</accession>
<feature type="region of interest" description="Disordered" evidence="1">
    <location>
        <begin position="154"/>
        <end position="187"/>
    </location>
</feature>
<proteinExistence type="predicted"/>
<keyword evidence="2" id="KW-1133">Transmembrane helix</keyword>
<evidence type="ECO:0000313" key="4">
    <source>
        <dbReference type="Proteomes" id="UP001497623"/>
    </source>
</evidence>
<organism evidence="3 4">
    <name type="scientific">Meganyctiphanes norvegica</name>
    <name type="common">Northern krill</name>
    <name type="synonym">Thysanopoda norvegica</name>
    <dbReference type="NCBI Taxonomy" id="48144"/>
    <lineage>
        <taxon>Eukaryota</taxon>
        <taxon>Metazoa</taxon>
        <taxon>Ecdysozoa</taxon>
        <taxon>Arthropoda</taxon>
        <taxon>Crustacea</taxon>
        <taxon>Multicrustacea</taxon>
        <taxon>Malacostraca</taxon>
        <taxon>Eumalacostraca</taxon>
        <taxon>Eucarida</taxon>
        <taxon>Euphausiacea</taxon>
        <taxon>Euphausiidae</taxon>
        <taxon>Meganyctiphanes</taxon>
    </lineage>
</organism>
<dbReference type="Proteomes" id="UP001497623">
    <property type="component" value="Unassembled WGS sequence"/>
</dbReference>
<feature type="compositionally biased region" description="Low complexity" evidence="1">
    <location>
        <begin position="163"/>
        <end position="178"/>
    </location>
</feature>
<protein>
    <submittedName>
        <fullName evidence="3">Uncharacterized protein</fullName>
    </submittedName>
</protein>
<dbReference type="EMBL" id="CAXKWB010000648">
    <property type="protein sequence ID" value="CAL4061549.1"/>
    <property type="molecule type" value="Genomic_DNA"/>
</dbReference>
<comment type="caution">
    <text evidence="3">The sequence shown here is derived from an EMBL/GenBank/DDBJ whole genome shotgun (WGS) entry which is preliminary data.</text>
</comment>
<reference evidence="3 4" key="1">
    <citation type="submission" date="2024-05" db="EMBL/GenBank/DDBJ databases">
        <authorList>
            <person name="Wallberg A."/>
        </authorList>
    </citation>
    <scope>NUCLEOTIDE SEQUENCE [LARGE SCALE GENOMIC DNA]</scope>
</reference>
<evidence type="ECO:0000256" key="1">
    <source>
        <dbReference type="SAM" id="MobiDB-lite"/>
    </source>
</evidence>
<keyword evidence="2" id="KW-0812">Transmembrane</keyword>
<keyword evidence="2" id="KW-0472">Membrane</keyword>
<keyword evidence="4" id="KW-1185">Reference proteome</keyword>
<feature type="compositionally biased region" description="Polar residues" evidence="1">
    <location>
        <begin position="413"/>
        <end position="425"/>
    </location>
</feature>
<gene>
    <name evidence="3" type="ORF">MNOR_LOCUS2203</name>
</gene>
<evidence type="ECO:0000256" key="2">
    <source>
        <dbReference type="SAM" id="Phobius"/>
    </source>
</evidence>
<sequence>FIGLVHGNQCKVKGELYKGCPVYKIGQGNHCPKYLHTNDKEGKFTFYIKPSISGDISISLFKQHDQSANTKITDDMFRFTLNRIHLWHKITIKRGEARQILCVYNCLFQTYFLEVDQDTFTVTYSAIYPNKIQVGNLIGVDTVSSLWSVPCESQNQQLPPQPATALLPPTPSSSLLPPRSTKNGPNMSVFRKECEKENEEEYMGCPVYRIESRNNCQTPLDTNDGEDNFLFYINPLFKGHLSISLHQKYNHSSSTKLSGELFTRGLDYSDISTWYKIKIKRSNKKYILEVNDKLTEIHSNEIDPGNEIQIETVTSLFAVPCDQLQDQSSDQPDTAGLLQWHLAIIVAVAMCLTLVVIVFIVILVRRHRNKNSDPYVTKATDHQARLSRHVSENSLYASHDNHGITDNQVPQVTTTSATHSANQRKGSTHDSENSLYMGFN</sequence>
<feature type="non-terminal residue" evidence="3">
    <location>
        <position position="1"/>
    </location>
</feature>
<evidence type="ECO:0000313" key="3">
    <source>
        <dbReference type="EMBL" id="CAL4061549.1"/>
    </source>
</evidence>
<feature type="transmembrane region" description="Helical" evidence="2">
    <location>
        <begin position="340"/>
        <end position="364"/>
    </location>
</feature>
<feature type="region of interest" description="Disordered" evidence="1">
    <location>
        <begin position="413"/>
        <end position="440"/>
    </location>
</feature>